<dbReference type="PROSITE" id="PS50935">
    <property type="entry name" value="SSB"/>
    <property type="match status" value="1"/>
</dbReference>
<dbReference type="GO" id="GO:0006260">
    <property type="term" value="P:DNA replication"/>
    <property type="evidence" value="ECO:0007669"/>
    <property type="project" value="InterPro"/>
</dbReference>
<dbReference type="NCBIfam" id="TIGR00621">
    <property type="entry name" value="ssb"/>
    <property type="match status" value="1"/>
</dbReference>
<dbReference type="PANTHER" id="PTHR10302:SF27">
    <property type="entry name" value="SINGLE-STRANDED DNA-BINDING PROTEIN"/>
    <property type="match status" value="1"/>
</dbReference>
<dbReference type="EMBL" id="JAUEIR010000010">
    <property type="protein sequence ID" value="MDN0070141.1"/>
    <property type="molecule type" value="Genomic_DNA"/>
</dbReference>
<dbReference type="GO" id="GO:0003697">
    <property type="term" value="F:single-stranded DNA binding"/>
    <property type="evidence" value="ECO:0007669"/>
    <property type="project" value="UniProtKB-UniRule"/>
</dbReference>
<keyword evidence="1 2" id="KW-0238">DNA-binding</keyword>
<dbReference type="PIRSF" id="PIRSF002070">
    <property type="entry name" value="SSB"/>
    <property type="match status" value="1"/>
</dbReference>
<dbReference type="CDD" id="cd04496">
    <property type="entry name" value="SSB_OBF"/>
    <property type="match status" value="1"/>
</dbReference>
<evidence type="ECO:0000256" key="1">
    <source>
        <dbReference type="ARBA" id="ARBA00023125"/>
    </source>
</evidence>
<dbReference type="SUPFAM" id="SSF50249">
    <property type="entry name" value="Nucleic acid-binding proteins"/>
    <property type="match status" value="1"/>
</dbReference>
<organism evidence="4 5">
    <name type="scientific">Collinsella ihumii</name>
    <dbReference type="NCBI Taxonomy" id="1720204"/>
    <lineage>
        <taxon>Bacteria</taxon>
        <taxon>Bacillati</taxon>
        <taxon>Actinomycetota</taxon>
        <taxon>Coriobacteriia</taxon>
        <taxon>Coriobacteriales</taxon>
        <taxon>Coriobacteriaceae</taxon>
        <taxon>Collinsella</taxon>
    </lineage>
</organism>
<dbReference type="InterPro" id="IPR000424">
    <property type="entry name" value="Primosome_PriB/ssb"/>
</dbReference>
<dbReference type="Proteomes" id="UP001168505">
    <property type="component" value="Unassembled WGS sequence"/>
</dbReference>
<dbReference type="GO" id="GO:0009295">
    <property type="term" value="C:nucleoid"/>
    <property type="evidence" value="ECO:0007669"/>
    <property type="project" value="TreeGrafter"/>
</dbReference>
<reference evidence="4" key="1">
    <citation type="submission" date="2023-06" db="EMBL/GenBank/DDBJ databases">
        <authorList>
            <person name="Zeman M."/>
            <person name="Kubasova T."/>
            <person name="Jahodarova E."/>
            <person name="Nykrynova M."/>
            <person name="Rychlik I."/>
        </authorList>
    </citation>
    <scope>NUCLEOTIDE SEQUENCE</scope>
    <source>
        <strain evidence="4">15_COKtk</strain>
    </source>
</reference>
<dbReference type="AlphaFoldDB" id="A0AAW7JX09"/>
<name>A0AAW7JX09_9ACTN</name>
<gene>
    <name evidence="4" type="primary">ssb</name>
    <name evidence="4" type="ORF">QVN40_10595</name>
</gene>
<dbReference type="HAMAP" id="MF_00984">
    <property type="entry name" value="SSB"/>
    <property type="match status" value="1"/>
</dbReference>
<dbReference type="InterPro" id="IPR011344">
    <property type="entry name" value="ssDNA-bd"/>
</dbReference>
<dbReference type="Gene3D" id="2.40.50.140">
    <property type="entry name" value="Nucleic acid-binding proteins"/>
    <property type="match status" value="1"/>
</dbReference>
<dbReference type="Pfam" id="PF00436">
    <property type="entry name" value="SSB"/>
    <property type="match status" value="1"/>
</dbReference>
<proteinExistence type="inferred from homology"/>
<comment type="caution">
    <text evidence="2">Lacks conserved residue(s) required for the propagation of feature annotation.</text>
</comment>
<dbReference type="PANTHER" id="PTHR10302">
    <property type="entry name" value="SINGLE-STRANDED DNA-BINDING PROTEIN"/>
    <property type="match status" value="1"/>
</dbReference>
<evidence type="ECO:0000313" key="4">
    <source>
        <dbReference type="EMBL" id="MDN0070141.1"/>
    </source>
</evidence>
<evidence type="ECO:0000256" key="3">
    <source>
        <dbReference type="PIRNR" id="PIRNR002070"/>
    </source>
</evidence>
<dbReference type="RefSeq" id="WP_289827640.1">
    <property type="nucleotide sequence ID" value="NZ_JAUEIR010000010.1"/>
</dbReference>
<evidence type="ECO:0000256" key="2">
    <source>
        <dbReference type="HAMAP-Rule" id="MF_00984"/>
    </source>
</evidence>
<sequence length="131" mass="14566">MSINRVNLTGNLTRDPELLKTAGGTSVLEIGIAVNDRRHNAQTGEWEDYPNFIDVKVFGLRAEGLAKILAKGMKIALEGKIRWSQWEHEGQKRSKIDVIADEIELMSRRGTDAVADEAPIDNPLAPEDIPF</sequence>
<accession>A0AAW7JX09</accession>
<comment type="subunit">
    <text evidence="2">Homotetramer.</text>
</comment>
<protein>
    <recommendedName>
        <fullName evidence="2 3">Single-stranded DNA-binding protein</fullName>
        <shortName evidence="2">SSB</shortName>
    </recommendedName>
</protein>
<comment type="caution">
    <text evidence="4">The sequence shown here is derived from an EMBL/GenBank/DDBJ whole genome shotgun (WGS) entry which is preliminary data.</text>
</comment>
<reference evidence="4" key="2">
    <citation type="submission" date="2023-08" db="EMBL/GenBank/DDBJ databases">
        <title>Identification and characterization of horizontal gene transfer across gut microbiota members of farm animals based on homology search.</title>
        <authorList>
            <person name="Schwarzerova J."/>
            <person name="Nykrynova M."/>
            <person name="Jureckova K."/>
            <person name="Cejkova D."/>
            <person name="Rychlik I."/>
        </authorList>
    </citation>
    <scope>NUCLEOTIDE SEQUENCE</scope>
    <source>
        <strain evidence="4">15_COKtk</strain>
    </source>
</reference>
<evidence type="ECO:0000313" key="5">
    <source>
        <dbReference type="Proteomes" id="UP001168505"/>
    </source>
</evidence>
<dbReference type="InterPro" id="IPR012340">
    <property type="entry name" value="NA-bd_OB-fold"/>
</dbReference>